<dbReference type="Proteomes" id="UP000054248">
    <property type="component" value="Unassembled WGS sequence"/>
</dbReference>
<dbReference type="AlphaFoldDB" id="A0A0C3K4M9"/>
<accession>A0A0C3K4M9</accession>
<gene>
    <name evidence="1" type="ORF">M407DRAFT_247009</name>
</gene>
<reference evidence="1 2" key="1">
    <citation type="submission" date="2014-04" db="EMBL/GenBank/DDBJ databases">
        <authorList>
            <consortium name="DOE Joint Genome Institute"/>
            <person name="Kuo A."/>
            <person name="Girlanda M."/>
            <person name="Perotto S."/>
            <person name="Kohler A."/>
            <person name="Nagy L.G."/>
            <person name="Floudas D."/>
            <person name="Copeland A."/>
            <person name="Barry K.W."/>
            <person name="Cichocki N."/>
            <person name="Veneault-Fourrey C."/>
            <person name="LaButti K."/>
            <person name="Lindquist E.A."/>
            <person name="Lipzen A."/>
            <person name="Lundell T."/>
            <person name="Morin E."/>
            <person name="Murat C."/>
            <person name="Sun H."/>
            <person name="Tunlid A."/>
            <person name="Henrissat B."/>
            <person name="Grigoriev I.V."/>
            <person name="Hibbett D.S."/>
            <person name="Martin F."/>
            <person name="Nordberg H.P."/>
            <person name="Cantor M.N."/>
            <person name="Hua S.X."/>
        </authorList>
    </citation>
    <scope>NUCLEOTIDE SEQUENCE [LARGE SCALE GENOMIC DNA]</scope>
    <source>
        <strain evidence="1 2">MUT 4182</strain>
    </source>
</reference>
<dbReference type="HOGENOM" id="CLU_2924435_0_0_1"/>
<keyword evidence="2" id="KW-1185">Reference proteome</keyword>
<organism evidence="1 2">
    <name type="scientific">Tulasnella calospora MUT 4182</name>
    <dbReference type="NCBI Taxonomy" id="1051891"/>
    <lineage>
        <taxon>Eukaryota</taxon>
        <taxon>Fungi</taxon>
        <taxon>Dikarya</taxon>
        <taxon>Basidiomycota</taxon>
        <taxon>Agaricomycotina</taxon>
        <taxon>Agaricomycetes</taxon>
        <taxon>Cantharellales</taxon>
        <taxon>Tulasnellaceae</taxon>
        <taxon>Tulasnella</taxon>
    </lineage>
</organism>
<dbReference type="EMBL" id="KN823595">
    <property type="protein sequence ID" value="KIO16328.1"/>
    <property type="molecule type" value="Genomic_DNA"/>
</dbReference>
<dbReference type="OrthoDB" id="1912966at2759"/>
<protein>
    <submittedName>
        <fullName evidence="1">Uncharacterized protein</fullName>
    </submittedName>
</protein>
<sequence length="61" mass="7043">MDRNHSLAVDLSDHTSKLTKLLENFREKSITGDQDITVQIKALHEELGRVQKKVEEWNAEP</sequence>
<reference evidence="2" key="2">
    <citation type="submission" date="2015-01" db="EMBL/GenBank/DDBJ databases">
        <title>Evolutionary Origins and Diversification of the Mycorrhizal Mutualists.</title>
        <authorList>
            <consortium name="DOE Joint Genome Institute"/>
            <consortium name="Mycorrhizal Genomics Consortium"/>
            <person name="Kohler A."/>
            <person name="Kuo A."/>
            <person name="Nagy L.G."/>
            <person name="Floudas D."/>
            <person name="Copeland A."/>
            <person name="Barry K.W."/>
            <person name="Cichocki N."/>
            <person name="Veneault-Fourrey C."/>
            <person name="LaButti K."/>
            <person name="Lindquist E.A."/>
            <person name="Lipzen A."/>
            <person name="Lundell T."/>
            <person name="Morin E."/>
            <person name="Murat C."/>
            <person name="Riley R."/>
            <person name="Ohm R."/>
            <person name="Sun H."/>
            <person name="Tunlid A."/>
            <person name="Henrissat B."/>
            <person name="Grigoriev I.V."/>
            <person name="Hibbett D.S."/>
            <person name="Martin F."/>
        </authorList>
    </citation>
    <scope>NUCLEOTIDE SEQUENCE [LARGE SCALE GENOMIC DNA]</scope>
    <source>
        <strain evidence="2">MUT 4182</strain>
    </source>
</reference>
<proteinExistence type="predicted"/>
<name>A0A0C3K4M9_9AGAM</name>
<evidence type="ECO:0000313" key="2">
    <source>
        <dbReference type="Proteomes" id="UP000054248"/>
    </source>
</evidence>
<evidence type="ECO:0000313" key="1">
    <source>
        <dbReference type="EMBL" id="KIO16328.1"/>
    </source>
</evidence>